<dbReference type="PROSITE" id="PS50041">
    <property type="entry name" value="C_TYPE_LECTIN_2"/>
    <property type="match status" value="1"/>
</dbReference>
<protein>
    <submittedName>
        <fullName evidence="5">Asialoglycoprotein receptor 1</fullName>
    </submittedName>
</protein>
<dbReference type="SMART" id="SM00034">
    <property type="entry name" value="CLECT"/>
    <property type="match status" value="1"/>
</dbReference>
<dbReference type="InterPro" id="IPR001304">
    <property type="entry name" value="C-type_lectin-like"/>
</dbReference>
<keyword evidence="3" id="KW-0812">Transmembrane</keyword>
<name>A0A2G9S165_AQUCT</name>
<feature type="domain" description="C-type lectin" evidence="4">
    <location>
        <begin position="181"/>
        <end position="312"/>
    </location>
</feature>
<keyword evidence="1" id="KW-1015">Disulfide bond</keyword>
<gene>
    <name evidence="5" type="ORF">AB205_0142860</name>
</gene>
<dbReference type="AlphaFoldDB" id="A0A2G9S165"/>
<keyword evidence="5" id="KW-0675">Receptor</keyword>
<dbReference type="Pfam" id="PF00059">
    <property type="entry name" value="Lectin_C"/>
    <property type="match status" value="1"/>
</dbReference>
<feature type="region of interest" description="Disordered" evidence="2">
    <location>
        <begin position="1"/>
        <end position="23"/>
    </location>
</feature>
<dbReference type="PANTHER" id="PTHR22803">
    <property type="entry name" value="MANNOSE, PHOSPHOLIPASE, LECTIN RECEPTOR RELATED"/>
    <property type="match status" value="1"/>
</dbReference>
<evidence type="ECO:0000259" key="4">
    <source>
        <dbReference type="PROSITE" id="PS50041"/>
    </source>
</evidence>
<reference evidence="5" key="1">
    <citation type="submission" date="2017-08" db="EMBL/GenBank/DDBJ databases">
        <title>Assembly of the North American Bullfrog Genome.</title>
        <authorList>
            <person name="Warren R.L."/>
            <person name="Vandervalk B.P."/>
            <person name="Kucuk E."/>
            <person name="Birol I."/>
            <person name="Helbing C."/>
            <person name="Pandoh P."/>
            <person name="Behsaz B."/>
            <person name="Mohamadi H."/>
            <person name="Chu J."/>
            <person name="Jackman S."/>
            <person name="Hammond S.A."/>
            <person name="Veldhoen N."/>
            <person name="Kirk H."/>
            <person name="Zhao Y."/>
            <person name="Coope R."/>
            <person name="Pleasance S."/>
            <person name="Moore R."/>
            <person name="Holt R."/>
        </authorList>
    </citation>
    <scope>NUCLEOTIDE SEQUENCE</scope>
    <source>
        <strain evidence="5">Bruno</strain>
        <tissue evidence="5">Liver</tissue>
    </source>
</reference>
<dbReference type="EMBL" id="KV927619">
    <property type="protein sequence ID" value="PIO33805.1"/>
    <property type="molecule type" value="Genomic_DNA"/>
</dbReference>
<accession>A0A2G9S165</accession>
<evidence type="ECO:0000313" key="5">
    <source>
        <dbReference type="EMBL" id="PIO33805.1"/>
    </source>
</evidence>
<keyword evidence="3" id="KW-0472">Membrane</keyword>
<dbReference type="SUPFAM" id="SSF56436">
    <property type="entry name" value="C-type lectin-like"/>
    <property type="match status" value="1"/>
</dbReference>
<evidence type="ECO:0000256" key="2">
    <source>
        <dbReference type="SAM" id="MobiDB-lite"/>
    </source>
</evidence>
<keyword evidence="3" id="KW-1133">Transmembrane helix</keyword>
<dbReference type="InterPro" id="IPR018378">
    <property type="entry name" value="C-type_lectin_CS"/>
</dbReference>
<dbReference type="InterPro" id="IPR016187">
    <property type="entry name" value="CTDL_fold"/>
</dbReference>
<evidence type="ECO:0000256" key="3">
    <source>
        <dbReference type="SAM" id="Phobius"/>
    </source>
</evidence>
<evidence type="ECO:0000256" key="1">
    <source>
        <dbReference type="ARBA" id="ARBA00023157"/>
    </source>
</evidence>
<dbReference type="Gene3D" id="3.10.100.10">
    <property type="entry name" value="Mannose-Binding Protein A, subunit A"/>
    <property type="match status" value="1"/>
</dbReference>
<dbReference type="OrthoDB" id="2142683at2759"/>
<feature type="transmembrane region" description="Helical" evidence="3">
    <location>
        <begin position="42"/>
        <end position="66"/>
    </location>
</feature>
<dbReference type="InterPro" id="IPR016186">
    <property type="entry name" value="C-type_lectin-like/link_sf"/>
</dbReference>
<dbReference type="PROSITE" id="PS00615">
    <property type="entry name" value="C_TYPE_LECTIN_1"/>
    <property type="match status" value="1"/>
</dbReference>
<proteinExistence type="predicted"/>
<sequence length="316" mass="36089">MSVKYEDFQSLEEDTKQSNGAGVTNQIRQAIMMKRRVPEPSSTLICSLSAVCTGLIFIIIILIVTITRQGVGETEHSLEVKLRNMSIEVHSRVDQLYEENSRMMEKLTAIESFMNDFNEHGVTSKVRNIKSLVNLFLSDEITGSLTSDNQRILGAVGKLTDGLRNPNGTTDPLCGSEWTHFGLNCYYLSRNARPWNYAKKHCEDKKGHLVVITSLDEMNFLRDIAQSQSLWIGLSNDKEIWKWVDGTPYERSPKFWKEGEPFIWDDGDLHFDRFWDSSELFSVLHHDNCGCLEDGESWSSSSCSNSYQYVCEKKTL</sequence>
<organism evidence="5">
    <name type="scientific">Aquarana catesbeiana</name>
    <name type="common">American bullfrog</name>
    <name type="synonym">Rana catesbeiana</name>
    <dbReference type="NCBI Taxonomy" id="8400"/>
    <lineage>
        <taxon>Eukaryota</taxon>
        <taxon>Metazoa</taxon>
        <taxon>Chordata</taxon>
        <taxon>Craniata</taxon>
        <taxon>Vertebrata</taxon>
        <taxon>Euteleostomi</taxon>
        <taxon>Amphibia</taxon>
        <taxon>Batrachia</taxon>
        <taxon>Anura</taxon>
        <taxon>Neobatrachia</taxon>
        <taxon>Ranoidea</taxon>
        <taxon>Ranidae</taxon>
        <taxon>Aquarana</taxon>
    </lineage>
</organism>
<dbReference type="InterPro" id="IPR050111">
    <property type="entry name" value="C-type_lectin/snaclec_domain"/>
</dbReference>